<dbReference type="EMBL" id="JACYFU010000002">
    <property type="protein sequence ID" value="MBD8066067.1"/>
    <property type="molecule type" value="Genomic_DNA"/>
</dbReference>
<proteinExistence type="predicted"/>
<evidence type="ECO:0000313" key="6">
    <source>
        <dbReference type="EMBL" id="MBD8066067.1"/>
    </source>
</evidence>
<dbReference type="PANTHER" id="PTHR44591">
    <property type="entry name" value="STRESS RESPONSE REGULATOR PROTEIN 1"/>
    <property type="match status" value="1"/>
</dbReference>
<comment type="caution">
    <text evidence="6">The sequence shown here is derived from an EMBL/GenBank/DDBJ whole genome shotgun (WGS) entry which is preliminary data.</text>
</comment>
<evidence type="ECO:0000256" key="4">
    <source>
        <dbReference type="PROSITE-ProRule" id="PRU00169"/>
    </source>
</evidence>
<keyword evidence="1 4" id="KW-0597">Phosphoprotein</keyword>
<dbReference type="GO" id="GO:0000160">
    <property type="term" value="P:phosphorelay signal transduction system"/>
    <property type="evidence" value="ECO:0007669"/>
    <property type="project" value="InterPro"/>
</dbReference>
<dbReference type="PROSITE" id="PS50110">
    <property type="entry name" value="RESPONSE_REGULATORY"/>
    <property type="match status" value="1"/>
</dbReference>
<protein>
    <submittedName>
        <fullName evidence="6">Response regulator</fullName>
    </submittedName>
</protein>
<gene>
    <name evidence="6" type="ORF">IC608_11345</name>
</gene>
<dbReference type="SMART" id="SM00448">
    <property type="entry name" value="REC"/>
    <property type="match status" value="1"/>
</dbReference>
<organism evidence="6 7">
    <name type="scientific">Devosia oryzisoli</name>
    <dbReference type="NCBI Taxonomy" id="2774138"/>
    <lineage>
        <taxon>Bacteria</taxon>
        <taxon>Pseudomonadati</taxon>
        <taxon>Pseudomonadota</taxon>
        <taxon>Alphaproteobacteria</taxon>
        <taxon>Hyphomicrobiales</taxon>
        <taxon>Devosiaceae</taxon>
        <taxon>Devosia</taxon>
    </lineage>
</organism>
<dbReference type="Pfam" id="PF00072">
    <property type="entry name" value="Response_reg"/>
    <property type="match status" value="1"/>
</dbReference>
<keyword evidence="2" id="KW-0805">Transcription regulation</keyword>
<feature type="modified residue" description="4-aspartylphosphate" evidence="4">
    <location>
        <position position="80"/>
    </location>
</feature>
<dbReference type="InterPro" id="IPR011006">
    <property type="entry name" value="CheY-like_superfamily"/>
</dbReference>
<dbReference type="InterPro" id="IPR001789">
    <property type="entry name" value="Sig_transdc_resp-reg_receiver"/>
</dbReference>
<name>A0A927FV42_9HYPH</name>
<accession>A0A927FV42</accession>
<dbReference type="InterPro" id="IPR050595">
    <property type="entry name" value="Bact_response_regulator"/>
</dbReference>
<keyword evidence="3" id="KW-0804">Transcription</keyword>
<dbReference type="Gene3D" id="3.40.50.2300">
    <property type="match status" value="1"/>
</dbReference>
<evidence type="ECO:0000256" key="3">
    <source>
        <dbReference type="ARBA" id="ARBA00023163"/>
    </source>
</evidence>
<evidence type="ECO:0000259" key="5">
    <source>
        <dbReference type="PROSITE" id="PS50110"/>
    </source>
</evidence>
<evidence type="ECO:0000256" key="2">
    <source>
        <dbReference type="ARBA" id="ARBA00023015"/>
    </source>
</evidence>
<dbReference type="AlphaFoldDB" id="A0A927FV42"/>
<dbReference type="PANTHER" id="PTHR44591:SF3">
    <property type="entry name" value="RESPONSE REGULATORY DOMAIN-CONTAINING PROTEIN"/>
    <property type="match status" value="1"/>
</dbReference>
<feature type="domain" description="Response regulatory" evidence="5">
    <location>
        <begin position="30"/>
        <end position="142"/>
    </location>
</feature>
<evidence type="ECO:0000256" key="1">
    <source>
        <dbReference type="ARBA" id="ARBA00022553"/>
    </source>
</evidence>
<reference evidence="6" key="1">
    <citation type="submission" date="2020-09" db="EMBL/GenBank/DDBJ databases">
        <title>Genome seq and assembly of Devosia sp.</title>
        <authorList>
            <person name="Chhetri G."/>
        </authorList>
    </citation>
    <scope>NUCLEOTIDE SEQUENCE</scope>
    <source>
        <strain evidence="6">PTR5</strain>
    </source>
</reference>
<dbReference type="Proteomes" id="UP000654108">
    <property type="component" value="Unassembled WGS sequence"/>
</dbReference>
<sequence>MRGGANHEPAGCGRKVRTVSSQASAAGAATILVVDDDALITLNTVDIVTDLGHVALEAFSAREALDVLAAHPEVSLIITDYGMPGMSGADLAKAARQQRPGLPVLLATGYADLPDNSGEIDLPRLEKPYRQEDLAQRIDEILGLPAR</sequence>
<keyword evidence="7" id="KW-1185">Reference proteome</keyword>
<evidence type="ECO:0000313" key="7">
    <source>
        <dbReference type="Proteomes" id="UP000654108"/>
    </source>
</evidence>
<dbReference type="SUPFAM" id="SSF52172">
    <property type="entry name" value="CheY-like"/>
    <property type="match status" value="1"/>
</dbReference>